<protein>
    <submittedName>
        <fullName evidence="2">Uncharacterized protein</fullName>
    </submittedName>
</protein>
<feature type="chain" id="PRO_5012775527" evidence="1">
    <location>
        <begin position="24"/>
        <end position="137"/>
    </location>
</feature>
<gene>
    <name evidence="2" type="ORF">SAMN06295987_11144</name>
</gene>
<keyword evidence="3" id="KW-1185">Reference proteome</keyword>
<dbReference type="AlphaFoldDB" id="A0A1U6IQQ7"/>
<keyword evidence="1" id="KW-0732">Signal</keyword>
<name>A0A1U6IQQ7_9SPHN</name>
<evidence type="ECO:0000313" key="3">
    <source>
        <dbReference type="Proteomes" id="UP000190989"/>
    </source>
</evidence>
<proteinExistence type="predicted"/>
<dbReference type="Proteomes" id="UP000190989">
    <property type="component" value="Unassembled WGS sequence"/>
</dbReference>
<organism evidence="2 3">
    <name type="scientific">Novosphingobium mathurense</name>
    <dbReference type="NCBI Taxonomy" id="428990"/>
    <lineage>
        <taxon>Bacteria</taxon>
        <taxon>Pseudomonadati</taxon>
        <taxon>Pseudomonadota</taxon>
        <taxon>Alphaproteobacteria</taxon>
        <taxon>Sphingomonadales</taxon>
        <taxon>Sphingomonadaceae</taxon>
        <taxon>Novosphingobium</taxon>
    </lineage>
</organism>
<dbReference type="STRING" id="428990.SAMN06295987_11144"/>
<feature type="signal peptide" evidence="1">
    <location>
        <begin position="1"/>
        <end position="23"/>
    </location>
</feature>
<dbReference type="EMBL" id="FVZE01000011">
    <property type="protein sequence ID" value="SLK10308.1"/>
    <property type="molecule type" value="Genomic_DNA"/>
</dbReference>
<accession>A0A1U6IQQ7</accession>
<reference evidence="3" key="1">
    <citation type="submission" date="2017-02" db="EMBL/GenBank/DDBJ databases">
        <authorList>
            <person name="Varghese N."/>
            <person name="Submissions S."/>
        </authorList>
    </citation>
    <scope>NUCLEOTIDE SEQUENCE [LARGE SCALE GENOMIC DNA]</scope>
    <source>
        <strain evidence="3">SM117</strain>
    </source>
</reference>
<evidence type="ECO:0000313" key="2">
    <source>
        <dbReference type="EMBL" id="SLK10308.1"/>
    </source>
</evidence>
<sequence length="137" mass="14222">MVRKVSLGIGCLALAILPLTAQAAAIGYNLQLTVPVFCSVRHQPTGSGIVDHGAISLGTFREYCNAPGGYEVVVNYAPGSLRGATLIAGSDVVVLNGSGQAVLSHTTGPRVRERIIAAIPGENGFDTDRLDIQILPI</sequence>
<evidence type="ECO:0000256" key="1">
    <source>
        <dbReference type="SAM" id="SignalP"/>
    </source>
</evidence>